<sequence>MKLCRAPPDGDLVKWEPSGFTQETFAPCDVAVPVVPVEAAAPVVLAPVAVKMLSRGEQEFKEPEKARIYSQESIVVRLNNPGQQASRTAMKARLPASVSEESGPKVNARPSEAYIGCSSNSQDDVPPMRLPGATSEDDHFHRNRHGERPGRVDAGGFAWKERAVFEKRAVVEPPVTRADGGGAVRAAPEKIAKTSGRRQPVEDAAFCHRDHMLIAVVGGGLMLGSLLIAILLLLVVSHHDKNAASVATSQEAK</sequence>
<dbReference type="AlphaFoldDB" id="A0A9J6D2T5"/>
<dbReference type="EMBL" id="JABSTU010000189">
    <property type="protein sequence ID" value="KAH7998771.1"/>
    <property type="molecule type" value="Genomic_DNA"/>
</dbReference>
<keyword evidence="2" id="KW-0472">Membrane</keyword>
<reference evidence="3" key="2">
    <citation type="submission" date="2021-09" db="EMBL/GenBank/DDBJ databases">
        <authorList>
            <person name="Jia N."/>
            <person name="Wang J."/>
            <person name="Shi W."/>
            <person name="Du L."/>
            <person name="Sun Y."/>
            <person name="Zhan W."/>
            <person name="Jiang J."/>
            <person name="Wang Q."/>
            <person name="Zhang B."/>
            <person name="Ji P."/>
            <person name="Sakyi L.B."/>
            <person name="Cui X."/>
            <person name="Yuan T."/>
            <person name="Jiang B."/>
            <person name="Yang W."/>
            <person name="Lam T.T.-Y."/>
            <person name="Chang Q."/>
            <person name="Ding S."/>
            <person name="Wang X."/>
            <person name="Zhu J."/>
            <person name="Ruan X."/>
            <person name="Zhao L."/>
            <person name="Wei J."/>
            <person name="Que T."/>
            <person name="Du C."/>
            <person name="Cheng J."/>
            <person name="Dai P."/>
            <person name="Han X."/>
            <person name="Huang E."/>
            <person name="Gao Y."/>
            <person name="Liu J."/>
            <person name="Shao H."/>
            <person name="Ye R."/>
            <person name="Li L."/>
            <person name="Wei W."/>
            <person name="Wang X."/>
            <person name="Wang C."/>
            <person name="Huo Q."/>
            <person name="Li W."/>
            <person name="Guo W."/>
            <person name="Chen H."/>
            <person name="Chen S."/>
            <person name="Zhou L."/>
            <person name="Zhou L."/>
            <person name="Ni X."/>
            <person name="Tian J."/>
            <person name="Zhou Y."/>
            <person name="Sheng Y."/>
            <person name="Liu T."/>
            <person name="Pan Y."/>
            <person name="Xia L."/>
            <person name="Li J."/>
            <person name="Zhao F."/>
            <person name="Cao W."/>
        </authorList>
    </citation>
    <scope>NUCLEOTIDE SEQUENCE</scope>
    <source>
        <strain evidence="3">Rmic-2018</strain>
        <tissue evidence="3">Larvae</tissue>
    </source>
</reference>
<comment type="caution">
    <text evidence="3">The sequence shown here is derived from an EMBL/GenBank/DDBJ whole genome shotgun (WGS) entry which is preliminary data.</text>
</comment>
<organism evidence="3 4">
    <name type="scientific">Rhipicephalus microplus</name>
    <name type="common">Cattle tick</name>
    <name type="synonym">Boophilus microplus</name>
    <dbReference type="NCBI Taxonomy" id="6941"/>
    <lineage>
        <taxon>Eukaryota</taxon>
        <taxon>Metazoa</taxon>
        <taxon>Ecdysozoa</taxon>
        <taxon>Arthropoda</taxon>
        <taxon>Chelicerata</taxon>
        <taxon>Arachnida</taxon>
        <taxon>Acari</taxon>
        <taxon>Parasitiformes</taxon>
        <taxon>Ixodida</taxon>
        <taxon>Ixodoidea</taxon>
        <taxon>Ixodidae</taxon>
        <taxon>Rhipicephalinae</taxon>
        <taxon>Rhipicephalus</taxon>
        <taxon>Boophilus</taxon>
    </lineage>
</organism>
<evidence type="ECO:0000313" key="4">
    <source>
        <dbReference type="Proteomes" id="UP000821866"/>
    </source>
</evidence>
<evidence type="ECO:0000256" key="2">
    <source>
        <dbReference type="SAM" id="Phobius"/>
    </source>
</evidence>
<evidence type="ECO:0000313" key="3">
    <source>
        <dbReference type="EMBL" id="KAH7998771.1"/>
    </source>
</evidence>
<accession>A0A9J6D2T5</accession>
<feature type="region of interest" description="Disordered" evidence="1">
    <location>
        <begin position="134"/>
        <end position="153"/>
    </location>
</feature>
<reference evidence="3" key="1">
    <citation type="journal article" date="2020" name="Cell">
        <title>Large-Scale Comparative Analyses of Tick Genomes Elucidate Their Genetic Diversity and Vector Capacities.</title>
        <authorList>
            <consortium name="Tick Genome and Microbiome Consortium (TIGMIC)"/>
            <person name="Jia N."/>
            <person name="Wang J."/>
            <person name="Shi W."/>
            <person name="Du L."/>
            <person name="Sun Y."/>
            <person name="Zhan W."/>
            <person name="Jiang J.F."/>
            <person name="Wang Q."/>
            <person name="Zhang B."/>
            <person name="Ji P."/>
            <person name="Bell-Sakyi L."/>
            <person name="Cui X.M."/>
            <person name="Yuan T.T."/>
            <person name="Jiang B.G."/>
            <person name="Yang W.F."/>
            <person name="Lam T.T."/>
            <person name="Chang Q.C."/>
            <person name="Ding S.J."/>
            <person name="Wang X.J."/>
            <person name="Zhu J.G."/>
            <person name="Ruan X.D."/>
            <person name="Zhao L."/>
            <person name="Wei J.T."/>
            <person name="Ye R.Z."/>
            <person name="Que T.C."/>
            <person name="Du C.H."/>
            <person name="Zhou Y.H."/>
            <person name="Cheng J.X."/>
            <person name="Dai P.F."/>
            <person name="Guo W.B."/>
            <person name="Han X.H."/>
            <person name="Huang E.J."/>
            <person name="Li L.F."/>
            <person name="Wei W."/>
            <person name="Gao Y.C."/>
            <person name="Liu J.Z."/>
            <person name="Shao H.Z."/>
            <person name="Wang X."/>
            <person name="Wang C.C."/>
            <person name="Yang T.C."/>
            <person name="Huo Q.B."/>
            <person name="Li W."/>
            <person name="Chen H.Y."/>
            <person name="Chen S.E."/>
            <person name="Zhou L.G."/>
            <person name="Ni X.B."/>
            <person name="Tian J.H."/>
            <person name="Sheng Y."/>
            <person name="Liu T."/>
            <person name="Pan Y.S."/>
            <person name="Xia L.Y."/>
            <person name="Li J."/>
            <person name="Zhao F."/>
            <person name="Cao W.C."/>
        </authorList>
    </citation>
    <scope>NUCLEOTIDE SEQUENCE</scope>
    <source>
        <strain evidence="3">Rmic-2018</strain>
    </source>
</reference>
<keyword evidence="4" id="KW-1185">Reference proteome</keyword>
<feature type="compositionally biased region" description="Basic and acidic residues" evidence="1">
    <location>
        <begin position="136"/>
        <end position="151"/>
    </location>
</feature>
<dbReference type="Proteomes" id="UP000821866">
    <property type="component" value="Unassembled WGS sequence"/>
</dbReference>
<keyword evidence="2" id="KW-0812">Transmembrane</keyword>
<feature type="transmembrane region" description="Helical" evidence="2">
    <location>
        <begin position="212"/>
        <end position="236"/>
    </location>
</feature>
<feature type="region of interest" description="Disordered" evidence="1">
    <location>
        <begin position="85"/>
        <end position="110"/>
    </location>
</feature>
<protein>
    <submittedName>
        <fullName evidence="3">Uncharacterized protein</fullName>
    </submittedName>
</protein>
<name>A0A9J6D2T5_RHIMP</name>
<keyword evidence="2" id="KW-1133">Transmembrane helix</keyword>
<evidence type="ECO:0000256" key="1">
    <source>
        <dbReference type="SAM" id="MobiDB-lite"/>
    </source>
</evidence>
<proteinExistence type="predicted"/>
<gene>
    <name evidence="3" type="ORF">HPB51_026376</name>
</gene>